<dbReference type="Gene3D" id="3.40.50.300">
    <property type="entry name" value="P-loop containing nucleotide triphosphate hydrolases"/>
    <property type="match status" value="2"/>
</dbReference>
<evidence type="ECO:0000313" key="6">
    <source>
        <dbReference type="Proteomes" id="UP000185779"/>
    </source>
</evidence>
<evidence type="ECO:0000313" key="4">
    <source>
        <dbReference type="EMBL" id="HEC56999.1"/>
    </source>
</evidence>
<protein>
    <submittedName>
        <fullName evidence="5">ATPase</fullName>
    </submittedName>
</protein>
<dbReference type="PATRIC" id="fig|1839936.3.peg.431"/>
<dbReference type="Proteomes" id="UP000185779">
    <property type="component" value="Unassembled WGS sequence"/>
</dbReference>
<evidence type="ECO:0000313" key="5">
    <source>
        <dbReference type="EMBL" id="OFV66460.1"/>
    </source>
</evidence>
<dbReference type="InterPro" id="IPR009788">
    <property type="entry name" value="GvpD_P-loop"/>
</dbReference>
<dbReference type="InterPro" id="IPR027417">
    <property type="entry name" value="P-loop_NTPase"/>
</dbReference>
<dbReference type="AlphaFoldDB" id="A0A1F2P5C1"/>
<organism evidence="5 6">
    <name type="scientific">Candidatus Syntropharchaeum butanivorans</name>
    <dbReference type="NCBI Taxonomy" id="1839936"/>
    <lineage>
        <taxon>Archaea</taxon>
        <taxon>Methanobacteriati</taxon>
        <taxon>Methanobacteriota</taxon>
        <taxon>Stenosarchaea group</taxon>
        <taxon>Methanomicrobia</taxon>
        <taxon>Methanosarcinales</taxon>
        <taxon>ANME-2 cluster</taxon>
        <taxon>Candidatus Syntropharchaeum</taxon>
    </lineage>
</organism>
<comment type="caution">
    <text evidence="5">The sequence shown here is derived from an EMBL/GenBank/DDBJ whole genome shotgun (WGS) entry which is preliminary data.</text>
</comment>
<dbReference type="EMBL" id="LYOR01000002">
    <property type="protein sequence ID" value="OFV66460.1"/>
    <property type="molecule type" value="Genomic_DNA"/>
</dbReference>
<dbReference type="PANTHER" id="PTHR43637">
    <property type="entry name" value="UPF0273 PROTEIN TM_0370"/>
    <property type="match status" value="1"/>
</dbReference>
<feature type="domain" description="GvpD P-loop" evidence="3">
    <location>
        <begin position="23"/>
        <end position="180"/>
    </location>
</feature>
<dbReference type="STRING" id="1839936.SBU_000427"/>
<keyword evidence="6" id="KW-1185">Reference proteome</keyword>
<gene>
    <name evidence="4" type="ORF">ENI32_03840</name>
    <name evidence="5" type="ORF">SBU_000427</name>
</gene>
<dbReference type="GO" id="GO:0005524">
    <property type="term" value="F:ATP binding"/>
    <property type="evidence" value="ECO:0007669"/>
    <property type="project" value="UniProtKB-KW"/>
</dbReference>
<dbReference type="Pfam" id="PF07088">
    <property type="entry name" value="GvpD_P-loop"/>
    <property type="match status" value="1"/>
</dbReference>
<keyword evidence="2" id="KW-0067">ATP-binding</keyword>
<name>A0A1F2P5C1_9EURY</name>
<dbReference type="SUPFAM" id="SSF52540">
    <property type="entry name" value="P-loop containing nucleoside triphosphate hydrolases"/>
    <property type="match status" value="1"/>
</dbReference>
<evidence type="ECO:0000259" key="3">
    <source>
        <dbReference type="Pfam" id="PF07088"/>
    </source>
</evidence>
<sequence length="472" mass="53191">MAGNEDSRKRIPPELLRAIEKPGGFSLLIKGKPGTGKTSLALELLRAIGGEGVYLSTRVSPKALYSHFPWLEECIEPINVIDTSKIYIPSDYTAYTSALTGTMSFPEVLAKRISEMGKGVTVVIDSWDAIKLQCEPLEMMRLEALVTELVRERDINLILTGETLELTTLDYLVDGIVIFNDIMIEYRRAREIEMSKLRRTRIDQPRYPFTLEGGRFQVFMPFGIKPLPENPKKVKPLPDKDGLISSGSEDFDELLGGGFRRGTFNVIEVGDDISGWGYQAILGFTMINAIQNGHSFVGLPCCGRNEQRWHKLLAPFIDEEKYRENVTVFEIHPEGAEPRTNMMPLKGESIEEDLRTMREHIASRKPPVISLIGADMLELPYRLKDPGRLSAAIKAIAMHISTTKQMGNVDIVRVTPNLEIRDELIDMASTYFKLATLDRTVVLYGIKPETWIYNVDTEFVDGCPRLMLTPYV</sequence>
<dbReference type="PANTHER" id="PTHR43637:SF2">
    <property type="entry name" value="PROTEIN GVPD 1"/>
    <property type="match status" value="1"/>
</dbReference>
<dbReference type="Proteomes" id="UP000885936">
    <property type="component" value="Unassembled WGS sequence"/>
</dbReference>
<accession>A0A1F2P5C1</accession>
<reference evidence="4" key="2">
    <citation type="journal article" date="2020" name="mSystems">
        <title>Genome- and Community-Level Interaction Insights into Carbon Utilization and Element Cycling Functions of Hydrothermarchaeota in Hydrothermal Sediment.</title>
        <authorList>
            <person name="Zhou Z."/>
            <person name="Liu Y."/>
            <person name="Xu W."/>
            <person name="Pan J."/>
            <person name="Luo Z.H."/>
            <person name="Li M."/>
        </authorList>
    </citation>
    <scope>NUCLEOTIDE SEQUENCE [LARGE SCALE GENOMIC DNA]</scope>
    <source>
        <strain evidence="4">HyVt-386</strain>
    </source>
</reference>
<keyword evidence="1" id="KW-0547">Nucleotide-binding</keyword>
<proteinExistence type="predicted"/>
<evidence type="ECO:0000256" key="1">
    <source>
        <dbReference type="ARBA" id="ARBA00022741"/>
    </source>
</evidence>
<reference evidence="5 6" key="1">
    <citation type="submission" date="2016-05" db="EMBL/GenBank/DDBJ databases">
        <title>Microbial consortia oxidize butane by reversing methanogenesis.</title>
        <authorList>
            <person name="Laso-Perez R."/>
            <person name="Richter M."/>
            <person name="Wegener G."/>
            <person name="Musat F."/>
        </authorList>
    </citation>
    <scope>NUCLEOTIDE SEQUENCE [LARGE SCALE GENOMIC DNA]</scope>
    <source>
        <strain evidence="5">BOX1</strain>
    </source>
</reference>
<dbReference type="EMBL" id="DRIE01000065">
    <property type="protein sequence ID" value="HEC56999.1"/>
    <property type="molecule type" value="Genomic_DNA"/>
</dbReference>
<evidence type="ECO:0000256" key="2">
    <source>
        <dbReference type="ARBA" id="ARBA00022840"/>
    </source>
</evidence>